<dbReference type="Proteomes" id="UP001454036">
    <property type="component" value="Unassembled WGS sequence"/>
</dbReference>
<name>A0AAV3NLL2_LITER</name>
<feature type="region of interest" description="Disordered" evidence="1">
    <location>
        <begin position="1"/>
        <end position="23"/>
    </location>
</feature>
<comment type="caution">
    <text evidence="3">The sequence shown here is derived from an EMBL/GenBank/DDBJ whole genome shotgun (WGS) entry which is preliminary data.</text>
</comment>
<protein>
    <recommendedName>
        <fullName evidence="2">GIR1-like zinc ribbon domain-containing protein</fullName>
    </recommendedName>
</protein>
<evidence type="ECO:0000313" key="3">
    <source>
        <dbReference type="EMBL" id="GAA0140244.1"/>
    </source>
</evidence>
<dbReference type="InterPro" id="IPR056440">
    <property type="entry name" value="Zn-ribbon_GIR1"/>
</dbReference>
<keyword evidence="4" id="KW-1185">Reference proteome</keyword>
<evidence type="ECO:0000259" key="2">
    <source>
        <dbReference type="Pfam" id="PF24747"/>
    </source>
</evidence>
<feature type="compositionally biased region" description="Polar residues" evidence="1">
    <location>
        <begin position="14"/>
        <end position="23"/>
    </location>
</feature>
<evidence type="ECO:0000313" key="4">
    <source>
        <dbReference type="Proteomes" id="UP001454036"/>
    </source>
</evidence>
<reference evidence="3 4" key="1">
    <citation type="submission" date="2024-01" db="EMBL/GenBank/DDBJ databases">
        <title>The complete chloroplast genome sequence of Lithospermum erythrorhizon: insights into the phylogenetic relationship among Boraginaceae species and the maternal lineages of purple gromwells.</title>
        <authorList>
            <person name="Okada T."/>
            <person name="Watanabe K."/>
        </authorList>
    </citation>
    <scope>NUCLEOTIDE SEQUENCE [LARGE SCALE GENOMIC DNA]</scope>
</reference>
<gene>
    <name evidence="3" type="ORF">LIER_01627</name>
</gene>
<dbReference type="EMBL" id="BAABME010000161">
    <property type="protein sequence ID" value="GAA0140244.1"/>
    <property type="molecule type" value="Genomic_DNA"/>
</dbReference>
<dbReference type="Pfam" id="PF24747">
    <property type="entry name" value="Zn-ribbon_GIR1"/>
    <property type="match status" value="1"/>
</dbReference>
<sequence>MATEVSSIVRPINGSDSSSVGQSTAKLVTRDLLGGSKELDLDLQVPFGWEKLLDINSGKVYLQKCNTSSSSSSSSERKQADNQIVSKLQDLNYPPAVEKTSQLLGDATLGLKLVPSPSSFPSSSNNYQSVCTLDKVKFALEKVEKEARKRSVSMTMSKGSPPSSNSSSSIKDGEINQEDNSPSSFATGCPSCLMYVLISKSDPKCPHCNTIVPSPPPITKKKPRIDLNLTI</sequence>
<feature type="compositionally biased region" description="Low complexity" evidence="1">
    <location>
        <begin position="160"/>
        <end position="169"/>
    </location>
</feature>
<evidence type="ECO:0000256" key="1">
    <source>
        <dbReference type="SAM" id="MobiDB-lite"/>
    </source>
</evidence>
<dbReference type="PANTHER" id="PTHR33177">
    <property type="entry name" value="PUTATIVE-RELATED"/>
    <property type="match status" value="1"/>
</dbReference>
<feature type="domain" description="GIR1-like zinc ribbon" evidence="2">
    <location>
        <begin position="187"/>
        <end position="212"/>
    </location>
</feature>
<feature type="region of interest" description="Disordered" evidence="1">
    <location>
        <begin position="148"/>
        <end position="182"/>
    </location>
</feature>
<proteinExistence type="predicted"/>
<dbReference type="AlphaFoldDB" id="A0AAV3NLL2"/>
<organism evidence="3 4">
    <name type="scientific">Lithospermum erythrorhizon</name>
    <name type="common">Purple gromwell</name>
    <name type="synonym">Lithospermum officinale var. erythrorhizon</name>
    <dbReference type="NCBI Taxonomy" id="34254"/>
    <lineage>
        <taxon>Eukaryota</taxon>
        <taxon>Viridiplantae</taxon>
        <taxon>Streptophyta</taxon>
        <taxon>Embryophyta</taxon>
        <taxon>Tracheophyta</taxon>
        <taxon>Spermatophyta</taxon>
        <taxon>Magnoliopsida</taxon>
        <taxon>eudicotyledons</taxon>
        <taxon>Gunneridae</taxon>
        <taxon>Pentapetalae</taxon>
        <taxon>asterids</taxon>
        <taxon>lamiids</taxon>
        <taxon>Boraginales</taxon>
        <taxon>Boraginaceae</taxon>
        <taxon>Boraginoideae</taxon>
        <taxon>Lithospermeae</taxon>
        <taxon>Lithospermum</taxon>
    </lineage>
</organism>
<accession>A0AAV3NLL2</accession>
<dbReference type="PANTHER" id="PTHR33177:SF24">
    <property type="entry name" value="FILAMENTOUS HEMAGGLUTININ TRANSPORTER"/>
    <property type="match status" value="1"/>
</dbReference>
<dbReference type="InterPro" id="IPR055281">
    <property type="entry name" value="GIR1-2/SIED1"/>
</dbReference>